<dbReference type="InterPro" id="IPR030673">
    <property type="entry name" value="PyroPPase_GppA_Ppx"/>
</dbReference>
<dbReference type="RefSeq" id="WP_198569231.1">
    <property type="nucleotide sequence ID" value="NZ_CP066167.1"/>
</dbReference>
<evidence type="ECO:0000313" key="8">
    <source>
        <dbReference type="EMBL" id="QQD17732.1"/>
    </source>
</evidence>
<dbReference type="InterPro" id="IPR043129">
    <property type="entry name" value="ATPase_NBD"/>
</dbReference>
<dbReference type="Proteomes" id="UP000596063">
    <property type="component" value="Chromosome"/>
</dbReference>
<keyword evidence="4 8" id="KW-0378">Hydrolase</keyword>
<organism evidence="8 9">
    <name type="scientific">Spongiibacter nanhainus</name>
    <dbReference type="NCBI Taxonomy" id="2794344"/>
    <lineage>
        <taxon>Bacteria</taxon>
        <taxon>Pseudomonadati</taxon>
        <taxon>Pseudomonadota</taxon>
        <taxon>Gammaproteobacteria</taxon>
        <taxon>Cellvibrionales</taxon>
        <taxon>Spongiibacteraceae</taxon>
        <taxon>Spongiibacter</taxon>
    </lineage>
</organism>
<evidence type="ECO:0000256" key="4">
    <source>
        <dbReference type="ARBA" id="ARBA00022801"/>
    </source>
</evidence>
<dbReference type="CDD" id="cd24053">
    <property type="entry name" value="ASKHA_NBD_EcPPX-GppA-like"/>
    <property type="match status" value="1"/>
</dbReference>
<dbReference type="InterPro" id="IPR003695">
    <property type="entry name" value="Ppx_GppA_N"/>
</dbReference>
<sequence>MAQNSESYAALDLGSNSFHLVIASFHEDKLRIIDRHKDMVRLAAGLDDDGKLSEDAQQRALDSLAKIANRLVDVPPHQIRVVGTNTLRAASNATEFMRKAESILGAPINIISGTEEARLVYLGVANDLSPEQRSRLVIDIGGGSTELVAGNQNPKRLESLPMGCVSFSIRFFPNGEINEKNFKRAVSAARQLIAPYVEQFRGYWEEVIGSSGTIRSVSKILDLQQLCDTGHVTRDGMETLRKQLLTAKHVSELNIKGLSDERRDVFPGGFSVLYALFEEMGFNALHVSGYAVREGILYDLAGRFRHRDKRDETIRQLVAQYAIDQDQGERVAELCQRWLPAVAEHLVTPAEEAEDLLRWAAQLHELGLAIAHGGYHKHGAYILSNADMSGFSRQEQARLSLLVLNHRRKPKTTDTASYGVVPDWLLVCLLRLACIFYRRRQAITLPNTVTLSCTAPDQLQLSLPQQWYDANPLTAADLSDEADLLQKSLGISLAIQSIDDDAVANA</sequence>
<dbReference type="GO" id="GO:0004309">
    <property type="term" value="F:exopolyphosphatase activity"/>
    <property type="evidence" value="ECO:0007669"/>
    <property type="project" value="UniProtKB-EC"/>
</dbReference>
<evidence type="ECO:0000259" key="7">
    <source>
        <dbReference type="Pfam" id="PF21447"/>
    </source>
</evidence>
<evidence type="ECO:0000259" key="6">
    <source>
        <dbReference type="Pfam" id="PF02541"/>
    </source>
</evidence>
<dbReference type="SUPFAM" id="SSF109604">
    <property type="entry name" value="HD-domain/PDEase-like"/>
    <property type="match status" value="1"/>
</dbReference>
<feature type="domain" description="Ppx/GppA phosphatase N-terminal" evidence="6">
    <location>
        <begin position="21"/>
        <end position="303"/>
    </location>
</feature>
<dbReference type="Gene3D" id="3.30.420.40">
    <property type="match status" value="1"/>
</dbReference>
<evidence type="ECO:0000256" key="5">
    <source>
        <dbReference type="ARBA" id="ARBA00047607"/>
    </source>
</evidence>
<dbReference type="NCBIfam" id="TIGR03706">
    <property type="entry name" value="exo_poly_only"/>
    <property type="match status" value="1"/>
</dbReference>
<dbReference type="Gene3D" id="1.10.3210.10">
    <property type="entry name" value="Hypothetical protein af1432"/>
    <property type="match status" value="1"/>
</dbReference>
<protein>
    <recommendedName>
        <fullName evidence="3">Exopolyphosphatase</fullName>
        <ecNumber evidence="2">3.6.1.11</ecNumber>
    </recommendedName>
</protein>
<dbReference type="Pfam" id="PF21447">
    <property type="entry name" value="Ppx-GppA_III"/>
    <property type="match status" value="1"/>
</dbReference>
<evidence type="ECO:0000256" key="3">
    <source>
        <dbReference type="ARBA" id="ARBA00020416"/>
    </source>
</evidence>
<reference evidence="8 9" key="1">
    <citation type="submission" date="2020-12" db="EMBL/GenBank/DDBJ databases">
        <authorList>
            <person name="Shan Y."/>
        </authorList>
    </citation>
    <scope>NUCLEOTIDE SEQUENCE [LARGE SCALE GENOMIC DNA]</scope>
    <source>
        <strain evidence="9">csc3.9</strain>
    </source>
</reference>
<evidence type="ECO:0000256" key="2">
    <source>
        <dbReference type="ARBA" id="ARBA00012451"/>
    </source>
</evidence>
<dbReference type="InterPro" id="IPR050273">
    <property type="entry name" value="GppA/Ppx_hydrolase"/>
</dbReference>
<dbReference type="EMBL" id="CP066167">
    <property type="protein sequence ID" value="QQD17732.1"/>
    <property type="molecule type" value="Genomic_DNA"/>
</dbReference>
<evidence type="ECO:0000256" key="1">
    <source>
        <dbReference type="ARBA" id="ARBA00007125"/>
    </source>
</evidence>
<dbReference type="PANTHER" id="PTHR30005:SF0">
    <property type="entry name" value="RETROGRADE REGULATION PROTEIN 2"/>
    <property type="match status" value="1"/>
</dbReference>
<dbReference type="PANTHER" id="PTHR30005">
    <property type="entry name" value="EXOPOLYPHOSPHATASE"/>
    <property type="match status" value="1"/>
</dbReference>
<dbReference type="FunFam" id="3.30.420.40:FF:000023">
    <property type="entry name" value="Guanosine-5'-triphosphate,3'-diphosphate pyrophosphatase"/>
    <property type="match status" value="1"/>
</dbReference>
<dbReference type="InterPro" id="IPR048950">
    <property type="entry name" value="Ppx_GppA_C"/>
</dbReference>
<keyword evidence="9" id="KW-1185">Reference proteome</keyword>
<accession>A0A7T4QZZ8</accession>
<comment type="similarity">
    <text evidence="1">Belongs to the GppA/Ppx family.</text>
</comment>
<dbReference type="InterPro" id="IPR022371">
    <property type="entry name" value="Exopolyphosphatase"/>
</dbReference>
<proteinExistence type="inferred from homology"/>
<name>A0A7T4QZZ8_9GAMM</name>
<feature type="domain" description="Ppx/GppA phosphatase C-terminal" evidence="7">
    <location>
        <begin position="310"/>
        <end position="481"/>
    </location>
</feature>
<dbReference type="AlphaFoldDB" id="A0A7T4QZZ8"/>
<dbReference type="EC" id="3.6.1.11" evidence="2"/>
<dbReference type="PIRSF" id="PIRSF001267">
    <property type="entry name" value="Pyrophosphatase_GppA_Ppx"/>
    <property type="match status" value="1"/>
</dbReference>
<dbReference type="SUPFAM" id="SSF53067">
    <property type="entry name" value="Actin-like ATPase domain"/>
    <property type="match status" value="2"/>
</dbReference>
<comment type="catalytic activity">
    <reaction evidence="5">
        <text>[phosphate](n) + H2O = [phosphate](n-1) + phosphate + H(+)</text>
        <dbReference type="Rhea" id="RHEA:21528"/>
        <dbReference type="Rhea" id="RHEA-COMP:9859"/>
        <dbReference type="Rhea" id="RHEA-COMP:14279"/>
        <dbReference type="ChEBI" id="CHEBI:15377"/>
        <dbReference type="ChEBI" id="CHEBI:15378"/>
        <dbReference type="ChEBI" id="CHEBI:16838"/>
        <dbReference type="ChEBI" id="CHEBI:43474"/>
        <dbReference type="EC" id="3.6.1.11"/>
    </reaction>
</comment>
<evidence type="ECO:0000313" key="9">
    <source>
        <dbReference type="Proteomes" id="UP000596063"/>
    </source>
</evidence>
<dbReference type="GO" id="GO:0006793">
    <property type="term" value="P:phosphorus metabolic process"/>
    <property type="evidence" value="ECO:0007669"/>
    <property type="project" value="InterPro"/>
</dbReference>
<dbReference type="KEGG" id="snan:I6N98_15515"/>
<dbReference type="Pfam" id="PF02541">
    <property type="entry name" value="Ppx-GppA"/>
    <property type="match status" value="1"/>
</dbReference>
<gene>
    <name evidence="8" type="primary">ppx</name>
    <name evidence="8" type="ORF">I6N98_15515</name>
</gene>
<dbReference type="Gene3D" id="3.30.420.150">
    <property type="entry name" value="Exopolyphosphatase. Domain 2"/>
    <property type="match status" value="1"/>
</dbReference>